<gene>
    <name evidence="3" type="ORF">FYC51_06185</name>
</gene>
<keyword evidence="4" id="KW-1185">Reference proteome</keyword>
<dbReference type="AlphaFoldDB" id="A0A5S4V2S2"/>
<sequence>MRAAAIMRRAYAALIALAVAIIAFHEFSSSFTSGAADDGVAAGLAPIGFMWGLPSLAAGAVVGAALVVASASRGGVTALRRLGLPGLGPDARARANGMTWGAIALLGVHFTREAFEVFPGGNVVAAVALGSALGYGTFRLHRHAIDHEAYRTFNLVAMLLAAGSLASMSLTPTGEWWTHNFSTLGTSDDFAAACFNIAIVVSGAGMAAMSAGLTRAVSDPRYGVRRGGLTAMRVLIVLIGLSLMGVGLVPIDGATDLHNLAACGAAASFAVLCLGVQVWARRLPRSMVIASYGSIAVEVVAMVAYDGMGVFNLTVFEIVAFTLVFAWLIALVAITHAAPDPVVEPRRHVGRIRAGAALHAGAVTADRPRTRVTQDHTSPRARGRTPRAPARAAASHDVHRALRRNAKRADEPPDTRIGRAQEFRMARAALS</sequence>
<dbReference type="Pfam" id="PF06197">
    <property type="entry name" value="DUF998"/>
    <property type="match status" value="1"/>
</dbReference>
<organism evidence="3 4">
    <name type="scientific">Agromyces mariniharenae</name>
    <dbReference type="NCBI Taxonomy" id="2604423"/>
    <lineage>
        <taxon>Bacteria</taxon>
        <taxon>Bacillati</taxon>
        <taxon>Actinomycetota</taxon>
        <taxon>Actinomycetes</taxon>
        <taxon>Micrococcales</taxon>
        <taxon>Microbacteriaceae</taxon>
        <taxon>Agromyces</taxon>
    </lineage>
</organism>
<keyword evidence="2" id="KW-0472">Membrane</keyword>
<dbReference type="EMBL" id="VSSB01000001">
    <property type="protein sequence ID" value="TYL53276.1"/>
    <property type="molecule type" value="Genomic_DNA"/>
</dbReference>
<feature type="transmembrane region" description="Helical" evidence="2">
    <location>
        <begin position="51"/>
        <end position="72"/>
    </location>
</feature>
<dbReference type="Proteomes" id="UP000325243">
    <property type="component" value="Unassembled WGS sequence"/>
</dbReference>
<evidence type="ECO:0000313" key="4">
    <source>
        <dbReference type="Proteomes" id="UP000325243"/>
    </source>
</evidence>
<accession>A0A5S4V2S2</accession>
<feature type="compositionally biased region" description="Basic and acidic residues" evidence="1">
    <location>
        <begin position="366"/>
        <end position="378"/>
    </location>
</feature>
<feature type="transmembrane region" description="Helical" evidence="2">
    <location>
        <begin position="287"/>
        <end position="305"/>
    </location>
</feature>
<feature type="transmembrane region" description="Helical" evidence="2">
    <location>
        <begin position="150"/>
        <end position="170"/>
    </location>
</feature>
<dbReference type="InterPro" id="IPR009339">
    <property type="entry name" value="DUF998"/>
</dbReference>
<reference evidence="3 4" key="1">
    <citation type="submission" date="2019-08" db="EMBL/GenBank/DDBJ databases">
        <authorList>
            <person name="Hu J."/>
        </authorList>
    </citation>
    <scope>NUCLEOTIDE SEQUENCE [LARGE SCALE GENOMIC DNA]</scope>
    <source>
        <strain evidence="3 4">NEAU-184</strain>
    </source>
</reference>
<proteinExistence type="predicted"/>
<comment type="caution">
    <text evidence="3">The sequence shown here is derived from an EMBL/GenBank/DDBJ whole genome shotgun (WGS) entry which is preliminary data.</text>
</comment>
<evidence type="ECO:0000313" key="3">
    <source>
        <dbReference type="EMBL" id="TYL53276.1"/>
    </source>
</evidence>
<feature type="transmembrane region" description="Helical" evidence="2">
    <location>
        <begin position="190"/>
        <end position="213"/>
    </location>
</feature>
<feature type="transmembrane region" description="Helical" evidence="2">
    <location>
        <begin position="234"/>
        <end position="251"/>
    </location>
</feature>
<keyword evidence="2" id="KW-0812">Transmembrane</keyword>
<feature type="transmembrane region" description="Helical" evidence="2">
    <location>
        <begin position="257"/>
        <end position="280"/>
    </location>
</feature>
<protein>
    <submittedName>
        <fullName evidence="3">DUF998 domain-containing protein</fullName>
    </submittedName>
</protein>
<evidence type="ECO:0000256" key="2">
    <source>
        <dbReference type="SAM" id="Phobius"/>
    </source>
</evidence>
<feature type="transmembrane region" description="Helical" evidence="2">
    <location>
        <begin position="311"/>
        <end position="338"/>
    </location>
</feature>
<evidence type="ECO:0000256" key="1">
    <source>
        <dbReference type="SAM" id="MobiDB-lite"/>
    </source>
</evidence>
<keyword evidence="2" id="KW-1133">Transmembrane helix</keyword>
<dbReference type="RefSeq" id="WP_148732745.1">
    <property type="nucleotide sequence ID" value="NZ_VSSB01000001.1"/>
</dbReference>
<name>A0A5S4V2S2_9MICO</name>
<feature type="region of interest" description="Disordered" evidence="1">
    <location>
        <begin position="365"/>
        <end position="415"/>
    </location>
</feature>